<evidence type="ECO:0000313" key="11">
    <source>
        <dbReference type="Proteomes" id="UP000054773"/>
    </source>
</evidence>
<feature type="transmembrane region" description="Helical" evidence="8">
    <location>
        <begin position="145"/>
        <end position="170"/>
    </location>
</feature>
<dbReference type="AlphaFoldDB" id="A0A0W0TUN5"/>
<feature type="transmembrane region" description="Helical" evidence="8">
    <location>
        <begin position="26"/>
        <end position="44"/>
    </location>
</feature>
<dbReference type="Proteomes" id="UP000054773">
    <property type="component" value="Unassembled WGS sequence"/>
</dbReference>
<feature type="transmembrane region" description="Helical" evidence="8">
    <location>
        <begin position="482"/>
        <end position="502"/>
    </location>
</feature>
<comment type="similarity">
    <text evidence="7">Belongs to the YccS/YhfK family.</text>
</comment>
<comment type="subcellular location">
    <subcellularLocation>
        <location evidence="1">Cell membrane</location>
        <topology evidence="1">Multi-pass membrane protein</topology>
    </subcellularLocation>
</comment>
<evidence type="ECO:0000256" key="4">
    <source>
        <dbReference type="ARBA" id="ARBA00022692"/>
    </source>
</evidence>
<proteinExistence type="inferred from homology"/>
<keyword evidence="6 8" id="KW-0472">Membrane</keyword>
<evidence type="ECO:0000256" key="2">
    <source>
        <dbReference type="ARBA" id="ARBA00022448"/>
    </source>
</evidence>
<evidence type="ECO:0000256" key="7">
    <source>
        <dbReference type="ARBA" id="ARBA00043993"/>
    </source>
</evidence>
<evidence type="ECO:0000256" key="5">
    <source>
        <dbReference type="ARBA" id="ARBA00022989"/>
    </source>
</evidence>
<dbReference type="InterPro" id="IPR049453">
    <property type="entry name" value="Memb_transporter_dom"/>
</dbReference>
<dbReference type="InterPro" id="IPR006726">
    <property type="entry name" value="PHBA_efflux_AaeB/fusaric-R"/>
</dbReference>
<keyword evidence="3" id="KW-1003">Cell membrane</keyword>
<name>A0A0W0TUN5_LEGER</name>
<keyword evidence="11" id="KW-1185">Reference proteome</keyword>
<comment type="caution">
    <text evidence="10">The sequence shown here is derived from an EMBL/GenBank/DDBJ whole genome shotgun (WGS) entry which is preliminary data.</text>
</comment>
<feature type="transmembrane region" description="Helical" evidence="8">
    <location>
        <begin position="434"/>
        <end position="452"/>
    </location>
</feature>
<feature type="transmembrane region" description="Helical" evidence="8">
    <location>
        <begin position="458"/>
        <end position="475"/>
    </location>
</feature>
<gene>
    <name evidence="10" type="ORF">Lery_0284</name>
</gene>
<dbReference type="PANTHER" id="PTHR30509:SF9">
    <property type="entry name" value="MULTIDRUG RESISTANCE PROTEIN MDTO"/>
    <property type="match status" value="1"/>
</dbReference>
<dbReference type="OrthoDB" id="9807111at2"/>
<evidence type="ECO:0000256" key="3">
    <source>
        <dbReference type="ARBA" id="ARBA00022475"/>
    </source>
</evidence>
<dbReference type="RefSeq" id="WP_058525464.1">
    <property type="nucleotide sequence ID" value="NZ_CAAAHY010000001.1"/>
</dbReference>
<protein>
    <submittedName>
        <fullName evidence="10">p-hydroxybenzoic acid efflux subunit AaeB</fullName>
    </submittedName>
</protein>
<dbReference type="PATRIC" id="fig|448.7.peg.297"/>
<dbReference type="PANTHER" id="PTHR30509">
    <property type="entry name" value="P-HYDROXYBENZOIC ACID EFFLUX PUMP SUBUNIT-RELATED"/>
    <property type="match status" value="1"/>
</dbReference>
<dbReference type="Pfam" id="PF04632">
    <property type="entry name" value="FUSC"/>
    <property type="match status" value="1"/>
</dbReference>
<dbReference type="Pfam" id="PF13515">
    <property type="entry name" value="FUSC_2"/>
    <property type="match status" value="1"/>
</dbReference>
<evidence type="ECO:0000256" key="1">
    <source>
        <dbReference type="ARBA" id="ARBA00004651"/>
    </source>
</evidence>
<keyword evidence="4 8" id="KW-0812">Transmembrane</keyword>
<dbReference type="GO" id="GO:0022857">
    <property type="term" value="F:transmembrane transporter activity"/>
    <property type="evidence" value="ECO:0007669"/>
    <property type="project" value="InterPro"/>
</dbReference>
<feature type="transmembrane region" description="Helical" evidence="8">
    <location>
        <begin position="121"/>
        <end position="139"/>
    </location>
</feature>
<evidence type="ECO:0000313" key="10">
    <source>
        <dbReference type="EMBL" id="KTC99383.1"/>
    </source>
</evidence>
<keyword evidence="2" id="KW-0813">Transport</keyword>
<reference evidence="10 11" key="1">
    <citation type="submission" date="2015-11" db="EMBL/GenBank/DDBJ databases">
        <title>Genomic analysis of 38 Legionella species identifies large and diverse effector repertoires.</title>
        <authorList>
            <person name="Burstein D."/>
            <person name="Amaro F."/>
            <person name="Zusman T."/>
            <person name="Lifshitz Z."/>
            <person name="Cohen O."/>
            <person name="Gilbert J.A."/>
            <person name="Pupko T."/>
            <person name="Shuman H.A."/>
            <person name="Segal G."/>
        </authorList>
    </citation>
    <scope>NUCLEOTIDE SEQUENCE [LARGE SCALE GENOMIC DNA]</scope>
    <source>
        <strain evidence="10 11">SE-32A-C8</strain>
    </source>
</reference>
<dbReference type="GO" id="GO:0005886">
    <property type="term" value="C:plasma membrane"/>
    <property type="evidence" value="ECO:0007669"/>
    <property type="project" value="UniProtKB-SubCell"/>
</dbReference>
<dbReference type="STRING" id="448.Lery_0284"/>
<evidence type="ECO:0000256" key="8">
    <source>
        <dbReference type="SAM" id="Phobius"/>
    </source>
</evidence>
<organism evidence="10 11">
    <name type="scientific">Legionella erythra</name>
    <dbReference type="NCBI Taxonomy" id="448"/>
    <lineage>
        <taxon>Bacteria</taxon>
        <taxon>Pseudomonadati</taxon>
        <taxon>Pseudomonadota</taxon>
        <taxon>Gammaproteobacteria</taxon>
        <taxon>Legionellales</taxon>
        <taxon>Legionellaceae</taxon>
        <taxon>Legionella</taxon>
    </lineage>
</organism>
<sequence length="727" mass="81066">MRRPLPTAETWTWFKPFIPQTKENRAAVRTAISAVVAVLLAFALHLEKPYWSGMTTVILANIYTGSIIDKAIMRIAGTLAGAWGGYFLAGFIANSFLLYLLSAFLLVTIAVYYYNFSLYAYAYLLGAISAFIVIADLAIAPEEAFWVAIWRPIEIGLGVLVSAGAAFCLFPTNIHKALDKEVGQVFTGFKELLMQVQDNLLAHAHSVDELRNNMQTFKKSVVKATDMLGYMRREVGFKREKIDQLRLLFDSFYSLNRSLHFFVASHQYDSIQAEIKETPLPLKAVFSAITEDLESIKSNFLKQTDDGKALAGIQALQSWDKALSALTITNSRHQQAVFAISHLLRQLINQLQSLQLVLVKGQKQKAPKTSLISRKQRLQTDPDIIKHSIKAGLSVTLALCFWLISNWPGGLNGLISSIVISIRKSIYEMKNISLYRLLGCMAGGGLALFSLAWFRMNLYDLIIILLFGVWGFSYFSFKYTTYAYIGLQANIALIITLAQAGGPPIALDPPLERLGGILIGIASTFLVANAVWRSDMLTQLTGRLHKLSRYLLYNVRQLLAPEAQKKPLYDLTSLFWFCRGLLETLDQTELSPKKQAVLDKAKADFQNMVLLQATITHVYDYIDQEKCRLEAARIGCDLRVLEAQVTALFEAGRESHMIPGLRQQLNALRDEMMAACEAEKVSADAMENSVVYLSSLIQLAIIAQDMAREADYQTAAPLSQGEVTACV</sequence>
<keyword evidence="5 8" id="KW-1133">Transmembrane helix</keyword>
<feature type="transmembrane region" description="Helical" evidence="8">
    <location>
        <begin position="514"/>
        <end position="532"/>
    </location>
</feature>
<evidence type="ECO:0000256" key="6">
    <source>
        <dbReference type="ARBA" id="ARBA00023136"/>
    </source>
</evidence>
<accession>A0A0W0TUN5</accession>
<feature type="transmembrane region" description="Helical" evidence="8">
    <location>
        <begin position="98"/>
        <end position="114"/>
    </location>
</feature>
<evidence type="ECO:0000259" key="9">
    <source>
        <dbReference type="Pfam" id="PF13515"/>
    </source>
</evidence>
<dbReference type="EMBL" id="LNYA01000003">
    <property type="protein sequence ID" value="KTC99383.1"/>
    <property type="molecule type" value="Genomic_DNA"/>
</dbReference>
<feature type="domain" description="Integral membrane bound transporter" evidence="9">
    <location>
        <begin position="417"/>
        <end position="527"/>
    </location>
</feature>